<sequence length="374" mass="42018">MECLVMYGEIAVKSPPVRRRMERLLARNLEEQSGGRVKRLEGRLLVADPEVPEAIGKTFGVERWTRTLRVDSHDPEDVFTEMKDVLNDLKARSFAVRARRATHDAPSSREMNVELGDLIRRYTGWTVNLDEPEVEIHVELRPEGTFVYLDSWMKDGPGGLPYGSQSRVVCLVSGGIDSPVAAWYAARRGCEVIWLHLDRGKYGSEVDAVERLAGKFSEWLPSDVELLIEDFEDFMESLEGLEGESARYRCVLCKREMIRRACDVCENVGAVAVVMGDVIGQVASQIPDNLAVIDRVARFPVFRPLLGFDKNEVQRLSERLGLFEVSKEHRPCPLAPRNPVKSADPGKVLKLEEELGVLHRGLRGSGVAGSEEYR</sequence>
<reference evidence="13" key="1">
    <citation type="journal article" date="2020" name="bioRxiv">
        <title>A rank-normalized archaeal taxonomy based on genome phylogeny resolves widespread incomplete and uneven classifications.</title>
        <authorList>
            <person name="Rinke C."/>
            <person name="Chuvochina M."/>
            <person name="Mussig A.J."/>
            <person name="Chaumeil P.-A."/>
            <person name="Waite D.W."/>
            <person name="Whitman W.B."/>
            <person name="Parks D.H."/>
            <person name="Hugenholtz P."/>
        </authorList>
    </citation>
    <scope>NUCLEOTIDE SEQUENCE</scope>
    <source>
        <strain evidence="13">UBA8853</strain>
    </source>
</reference>
<comment type="catalytic activity">
    <reaction evidence="10">
        <text>[ThiS sulfur-carrier protein]-C-terminal Gly-Gly-AMP + S-sulfanyl-L-cysteinyl-[cysteine desulfurase] + AH2 = [ThiS sulfur-carrier protein]-C-terminal-Gly-aminoethanethioate + L-cysteinyl-[cysteine desulfurase] + A + AMP + 2 H(+)</text>
        <dbReference type="Rhea" id="RHEA:43340"/>
        <dbReference type="Rhea" id="RHEA-COMP:12157"/>
        <dbReference type="Rhea" id="RHEA-COMP:12158"/>
        <dbReference type="Rhea" id="RHEA-COMP:12910"/>
        <dbReference type="Rhea" id="RHEA-COMP:19908"/>
        <dbReference type="ChEBI" id="CHEBI:13193"/>
        <dbReference type="ChEBI" id="CHEBI:15378"/>
        <dbReference type="ChEBI" id="CHEBI:17499"/>
        <dbReference type="ChEBI" id="CHEBI:29950"/>
        <dbReference type="ChEBI" id="CHEBI:61963"/>
        <dbReference type="ChEBI" id="CHEBI:90618"/>
        <dbReference type="ChEBI" id="CHEBI:232372"/>
        <dbReference type="ChEBI" id="CHEBI:456215"/>
    </reaction>
</comment>
<dbReference type="GO" id="GO:0009229">
    <property type="term" value="P:thiamine diphosphate biosynthetic process"/>
    <property type="evidence" value="ECO:0007669"/>
    <property type="project" value="UniProtKB-UniRule"/>
</dbReference>
<keyword evidence="8" id="KW-1015">Disulfide bond</keyword>
<dbReference type="GO" id="GO:0002937">
    <property type="term" value="P:tRNA 4-thiouridine biosynthesis"/>
    <property type="evidence" value="ECO:0007669"/>
    <property type="project" value="TreeGrafter"/>
</dbReference>
<dbReference type="PROSITE" id="PS51165">
    <property type="entry name" value="THUMP"/>
    <property type="match status" value="1"/>
</dbReference>
<dbReference type="PROSITE" id="PS50206">
    <property type="entry name" value="RHODANESE_3"/>
    <property type="match status" value="1"/>
</dbReference>
<evidence type="ECO:0000256" key="10">
    <source>
        <dbReference type="HAMAP-Rule" id="MF_00021"/>
    </source>
</evidence>
<dbReference type="Pfam" id="PF02568">
    <property type="entry name" value="ThiI"/>
    <property type="match status" value="1"/>
</dbReference>
<dbReference type="Gene3D" id="3.40.50.620">
    <property type="entry name" value="HUPs"/>
    <property type="match status" value="1"/>
</dbReference>
<accession>A0A832T5G8</accession>
<evidence type="ECO:0000256" key="4">
    <source>
        <dbReference type="ARBA" id="ARBA00022741"/>
    </source>
</evidence>
<proteinExistence type="inferred from homology"/>
<feature type="binding site" evidence="10">
    <location>
        <position position="254"/>
    </location>
    <ligand>
        <name>ATP</name>
        <dbReference type="ChEBI" id="CHEBI:30616"/>
    </ligand>
</feature>
<keyword evidence="9" id="KW-0676">Redox-active center</keyword>
<protein>
    <recommendedName>
        <fullName evidence="10">tRNA sulfurtransferase</fullName>
        <ecNumber evidence="10">2.8.1.4</ecNumber>
    </recommendedName>
    <alternativeName>
        <fullName evidence="10">Sulfur carrier protein ThiS sulfurtransferase</fullName>
    </alternativeName>
    <alternativeName>
        <fullName evidence="10">Thiamine biosynthesis protein ThiI</fullName>
    </alternativeName>
    <alternativeName>
        <fullName evidence="10">tRNA 4-thiouridine synthase</fullName>
    </alternativeName>
</protein>
<evidence type="ECO:0000256" key="2">
    <source>
        <dbReference type="ARBA" id="ARBA00022555"/>
    </source>
</evidence>
<dbReference type="GO" id="GO:0005524">
    <property type="term" value="F:ATP binding"/>
    <property type="evidence" value="ECO:0007669"/>
    <property type="project" value="UniProtKB-UniRule"/>
</dbReference>
<evidence type="ECO:0000256" key="5">
    <source>
        <dbReference type="ARBA" id="ARBA00022840"/>
    </source>
</evidence>
<evidence type="ECO:0000313" key="14">
    <source>
        <dbReference type="Proteomes" id="UP000619545"/>
    </source>
</evidence>
<comment type="pathway">
    <text evidence="10">Cofactor biosynthesis; thiamine diphosphate biosynthesis.</text>
</comment>
<feature type="binding site" evidence="10">
    <location>
        <position position="276"/>
    </location>
    <ligand>
        <name>ATP</name>
        <dbReference type="ChEBI" id="CHEBI:30616"/>
    </ligand>
</feature>
<dbReference type="InterPro" id="IPR049962">
    <property type="entry name" value="THUMP_ThiI"/>
</dbReference>
<dbReference type="InterPro" id="IPR001763">
    <property type="entry name" value="Rhodanese-like_dom"/>
</dbReference>
<organism evidence="13 14">
    <name type="scientific">Methanopyrus kandleri</name>
    <dbReference type="NCBI Taxonomy" id="2320"/>
    <lineage>
        <taxon>Archaea</taxon>
        <taxon>Methanobacteriati</taxon>
        <taxon>Methanobacteriota</taxon>
        <taxon>Methanomada group</taxon>
        <taxon>Methanopyri</taxon>
        <taxon>Methanopyrales</taxon>
        <taxon>Methanopyraceae</taxon>
        <taxon>Methanopyrus</taxon>
    </lineage>
</organism>
<dbReference type="InterPro" id="IPR004114">
    <property type="entry name" value="THUMP_dom"/>
</dbReference>
<keyword evidence="6 10" id="KW-0694">RNA-binding</keyword>
<dbReference type="EC" id="2.8.1.4" evidence="10"/>
<feature type="domain" description="Rhodanese" evidence="11">
    <location>
        <begin position="168"/>
        <end position="211"/>
    </location>
</feature>
<comment type="similarity">
    <text evidence="10">Belongs to the ThiI family.</text>
</comment>
<dbReference type="PANTHER" id="PTHR43209">
    <property type="entry name" value="TRNA SULFURTRANSFERASE"/>
    <property type="match status" value="1"/>
</dbReference>
<evidence type="ECO:0000259" key="12">
    <source>
        <dbReference type="PROSITE" id="PS51165"/>
    </source>
</evidence>
<keyword evidence="7 10" id="KW-0784">Thiamine biosynthesis</keyword>
<name>A0A832T5G8_9EURY</name>
<keyword evidence="2 10" id="KW-0820">tRNA-binding</keyword>
<evidence type="ECO:0000256" key="7">
    <source>
        <dbReference type="ARBA" id="ARBA00022977"/>
    </source>
</evidence>
<feature type="binding site" evidence="10">
    <location>
        <begin position="171"/>
        <end position="172"/>
    </location>
    <ligand>
        <name>ATP</name>
        <dbReference type="ChEBI" id="CHEBI:30616"/>
    </ligand>
</feature>
<dbReference type="GO" id="GO:0140741">
    <property type="term" value="F:tRNA-uracil-4 sulfurtransferase activity"/>
    <property type="evidence" value="ECO:0007669"/>
    <property type="project" value="UniProtKB-EC"/>
</dbReference>
<dbReference type="UniPathway" id="UPA00060"/>
<evidence type="ECO:0000256" key="1">
    <source>
        <dbReference type="ARBA" id="ARBA00022490"/>
    </source>
</evidence>
<dbReference type="OMA" id="SMPEFCG"/>
<dbReference type="GO" id="GO:0052837">
    <property type="term" value="P:thiazole biosynthetic process"/>
    <property type="evidence" value="ECO:0007669"/>
    <property type="project" value="TreeGrafter"/>
</dbReference>
<comment type="caution">
    <text evidence="10">Lacks conserved residue(s) required for the propagation of feature annotation.</text>
</comment>
<evidence type="ECO:0000256" key="3">
    <source>
        <dbReference type="ARBA" id="ARBA00022679"/>
    </source>
</evidence>
<keyword evidence="3 10" id="KW-0808">Transferase</keyword>
<evidence type="ECO:0000256" key="8">
    <source>
        <dbReference type="ARBA" id="ARBA00023157"/>
    </source>
</evidence>
<dbReference type="Gene3D" id="3.30.2130.30">
    <property type="match status" value="1"/>
</dbReference>
<comment type="caution">
    <text evidence="13">The sequence shown here is derived from an EMBL/GenBank/DDBJ whole genome shotgun (WGS) entry which is preliminary data.</text>
</comment>
<dbReference type="InterPro" id="IPR014729">
    <property type="entry name" value="Rossmann-like_a/b/a_fold"/>
</dbReference>
<dbReference type="GO" id="GO:0004810">
    <property type="term" value="F:CCA tRNA nucleotidyltransferase activity"/>
    <property type="evidence" value="ECO:0007669"/>
    <property type="project" value="InterPro"/>
</dbReference>
<evidence type="ECO:0000256" key="9">
    <source>
        <dbReference type="ARBA" id="ARBA00023284"/>
    </source>
</evidence>
<dbReference type="SMART" id="SM00981">
    <property type="entry name" value="THUMP"/>
    <property type="match status" value="1"/>
</dbReference>
<dbReference type="GO" id="GO:0005829">
    <property type="term" value="C:cytosol"/>
    <property type="evidence" value="ECO:0007669"/>
    <property type="project" value="TreeGrafter"/>
</dbReference>
<dbReference type="SUPFAM" id="SSF143437">
    <property type="entry name" value="THUMP domain-like"/>
    <property type="match status" value="1"/>
</dbReference>
<dbReference type="CDD" id="cd11716">
    <property type="entry name" value="THUMP_ThiI"/>
    <property type="match status" value="1"/>
</dbReference>
<feature type="domain" description="THUMP" evidence="12">
    <location>
        <begin position="49"/>
        <end position="151"/>
    </location>
</feature>
<dbReference type="InterPro" id="IPR050102">
    <property type="entry name" value="tRNA_sulfurtransferase_ThiI"/>
</dbReference>
<dbReference type="CDD" id="cd01712">
    <property type="entry name" value="PPase_ThiI"/>
    <property type="match status" value="1"/>
</dbReference>
<dbReference type="GeneID" id="1477009"/>
<dbReference type="AlphaFoldDB" id="A0A832T5G8"/>
<comment type="catalytic activity">
    <reaction evidence="10">
        <text>[ThiI sulfur-carrier protein]-S-sulfanyl-L-cysteine + a uridine in tRNA + 2 reduced [2Fe-2S]-[ferredoxin] + ATP + H(+) = [ThiI sulfur-carrier protein]-L-cysteine + a 4-thiouridine in tRNA + 2 oxidized [2Fe-2S]-[ferredoxin] + AMP + diphosphate</text>
        <dbReference type="Rhea" id="RHEA:24176"/>
        <dbReference type="Rhea" id="RHEA-COMP:10000"/>
        <dbReference type="Rhea" id="RHEA-COMP:10001"/>
        <dbReference type="Rhea" id="RHEA-COMP:13337"/>
        <dbReference type="Rhea" id="RHEA-COMP:13338"/>
        <dbReference type="Rhea" id="RHEA-COMP:13339"/>
        <dbReference type="Rhea" id="RHEA-COMP:13340"/>
        <dbReference type="ChEBI" id="CHEBI:15378"/>
        <dbReference type="ChEBI" id="CHEBI:29950"/>
        <dbReference type="ChEBI" id="CHEBI:30616"/>
        <dbReference type="ChEBI" id="CHEBI:33019"/>
        <dbReference type="ChEBI" id="CHEBI:33737"/>
        <dbReference type="ChEBI" id="CHEBI:33738"/>
        <dbReference type="ChEBI" id="CHEBI:61963"/>
        <dbReference type="ChEBI" id="CHEBI:65315"/>
        <dbReference type="ChEBI" id="CHEBI:136798"/>
        <dbReference type="ChEBI" id="CHEBI:456215"/>
        <dbReference type="EC" id="2.8.1.4"/>
    </reaction>
</comment>
<dbReference type="SUPFAM" id="SSF52402">
    <property type="entry name" value="Adenine nucleotide alpha hydrolases-like"/>
    <property type="match status" value="1"/>
</dbReference>
<dbReference type="HAMAP" id="MF_00021">
    <property type="entry name" value="ThiI"/>
    <property type="match status" value="1"/>
</dbReference>
<dbReference type="EMBL" id="DUJS01000002">
    <property type="protein sequence ID" value="HII69864.1"/>
    <property type="molecule type" value="Genomic_DNA"/>
</dbReference>
<dbReference type="RefSeq" id="WP_011019276.1">
    <property type="nucleotide sequence ID" value="NZ_DUJS01000002.1"/>
</dbReference>
<keyword evidence="5 10" id="KW-0067">ATP-binding</keyword>
<comment type="function">
    <text evidence="10">Catalyzes the ATP-dependent transfer of a sulfur to tRNA to produce 4-thiouridine in position 8 of tRNAs, which functions as a near-UV photosensor. Also catalyzes the transfer of sulfur to the sulfur carrier protein ThiS, forming ThiS-thiocarboxylate. This is a step in the synthesis of thiazole, in the thiamine biosynthesis pathway. The sulfur is donated as persulfide by IscS.</text>
</comment>
<feature type="binding site" evidence="10">
    <location>
        <position position="285"/>
    </location>
    <ligand>
        <name>ATP</name>
        <dbReference type="ChEBI" id="CHEBI:30616"/>
    </ligand>
</feature>
<gene>
    <name evidence="10" type="primary">thiI</name>
    <name evidence="13" type="ORF">HA336_01360</name>
</gene>
<dbReference type="Proteomes" id="UP000619545">
    <property type="component" value="Unassembled WGS sequence"/>
</dbReference>
<dbReference type="PANTHER" id="PTHR43209:SF1">
    <property type="entry name" value="TRNA SULFURTRANSFERASE"/>
    <property type="match status" value="1"/>
</dbReference>
<evidence type="ECO:0000256" key="6">
    <source>
        <dbReference type="ARBA" id="ARBA00022884"/>
    </source>
</evidence>
<comment type="subcellular location">
    <subcellularLocation>
        <location evidence="10">Cytoplasm</location>
    </subcellularLocation>
</comment>
<dbReference type="InterPro" id="IPR003720">
    <property type="entry name" value="tRNA_STrfase"/>
</dbReference>
<keyword evidence="1 10" id="KW-0963">Cytoplasm</keyword>
<evidence type="ECO:0000313" key="13">
    <source>
        <dbReference type="EMBL" id="HII69864.1"/>
    </source>
</evidence>
<dbReference type="GO" id="GO:0009228">
    <property type="term" value="P:thiamine biosynthetic process"/>
    <property type="evidence" value="ECO:0007669"/>
    <property type="project" value="UniProtKB-KW"/>
</dbReference>
<evidence type="ECO:0000259" key="11">
    <source>
        <dbReference type="PROSITE" id="PS50206"/>
    </source>
</evidence>
<dbReference type="GO" id="GO:0000049">
    <property type="term" value="F:tRNA binding"/>
    <property type="evidence" value="ECO:0007669"/>
    <property type="project" value="UniProtKB-UniRule"/>
</dbReference>
<dbReference type="Pfam" id="PF02926">
    <property type="entry name" value="THUMP"/>
    <property type="match status" value="1"/>
</dbReference>
<dbReference type="InterPro" id="IPR020536">
    <property type="entry name" value="ThiI_AANH"/>
</dbReference>
<keyword evidence="4 10" id="KW-0547">Nucleotide-binding</keyword>